<comment type="caution">
    <text evidence="1">The sequence shown here is derived from an EMBL/GenBank/DDBJ whole genome shotgun (WGS) entry which is preliminary data.</text>
</comment>
<evidence type="ECO:0000313" key="1">
    <source>
        <dbReference type="EMBL" id="RKE57100.1"/>
    </source>
</evidence>
<evidence type="ECO:0008006" key="3">
    <source>
        <dbReference type="Google" id="ProtNLM"/>
    </source>
</evidence>
<dbReference type="InterPro" id="IPR010921">
    <property type="entry name" value="Trp_repressor/repl_initiator"/>
</dbReference>
<proteinExistence type="predicted"/>
<evidence type="ECO:0000313" key="2">
    <source>
        <dbReference type="Proteomes" id="UP000286246"/>
    </source>
</evidence>
<name>A0A420BK68_SPHD1</name>
<accession>A0A420BK68</accession>
<dbReference type="InterPro" id="IPR036388">
    <property type="entry name" value="WH-like_DNA-bd_sf"/>
</dbReference>
<protein>
    <recommendedName>
        <fullName evidence="3">Transposase</fullName>
    </recommendedName>
</protein>
<dbReference type="RefSeq" id="WP_167457229.1">
    <property type="nucleotide sequence ID" value="NZ_RAPY01000001.1"/>
</dbReference>
<dbReference type="Proteomes" id="UP000286246">
    <property type="component" value="Unassembled WGS sequence"/>
</dbReference>
<dbReference type="GO" id="GO:0043565">
    <property type="term" value="F:sequence-specific DNA binding"/>
    <property type="evidence" value="ECO:0007669"/>
    <property type="project" value="InterPro"/>
</dbReference>
<gene>
    <name evidence="1" type="ORF">DFQ12_1976</name>
</gene>
<dbReference type="AlphaFoldDB" id="A0A420BK68"/>
<sequence length="57" mass="7066">MEEFNKFKTRYTKEIKKEVVNAIVNGELWLEEAMKKYNIQDRRVVVTWLRKHLREVK</sequence>
<organism evidence="1 2">
    <name type="scientific">Sphingobacterium detergens</name>
    <dbReference type="NCBI Taxonomy" id="1145106"/>
    <lineage>
        <taxon>Bacteria</taxon>
        <taxon>Pseudomonadati</taxon>
        <taxon>Bacteroidota</taxon>
        <taxon>Sphingobacteriia</taxon>
        <taxon>Sphingobacteriales</taxon>
        <taxon>Sphingobacteriaceae</taxon>
        <taxon>Sphingobacterium</taxon>
    </lineage>
</organism>
<dbReference type="Gene3D" id="1.10.10.10">
    <property type="entry name" value="Winged helix-like DNA-binding domain superfamily/Winged helix DNA-binding domain"/>
    <property type="match status" value="1"/>
</dbReference>
<dbReference type="EMBL" id="RAPY01000001">
    <property type="protein sequence ID" value="RKE57100.1"/>
    <property type="molecule type" value="Genomic_DNA"/>
</dbReference>
<dbReference type="SUPFAM" id="SSF48295">
    <property type="entry name" value="TrpR-like"/>
    <property type="match status" value="1"/>
</dbReference>
<reference evidence="1 2" key="1">
    <citation type="submission" date="2018-09" db="EMBL/GenBank/DDBJ databases">
        <title>Genomic Encyclopedia of Type Strains, Phase III (KMG-III): the genomes of soil and plant-associated and newly described type strains.</title>
        <authorList>
            <person name="Whitman W."/>
        </authorList>
    </citation>
    <scope>NUCLEOTIDE SEQUENCE [LARGE SCALE GENOMIC DNA]</scope>
    <source>
        <strain evidence="1 2">CECT 7938</strain>
    </source>
</reference>
<keyword evidence="2" id="KW-1185">Reference proteome</keyword>